<proteinExistence type="predicted"/>
<sequence>MATCLYCQHDNPTEQSVCENCGMNLPQHTERNQAQRLLRFKLFVIGLTIFCAIMIVWLPRSNPAGG</sequence>
<dbReference type="RefSeq" id="WP_269817046.1">
    <property type="nucleotide sequence ID" value="NZ_CP114976.1"/>
</dbReference>
<evidence type="ECO:0000313" key="3">
    <source>
        <dbReference type="Proteomes" id="UP001212189"/>
    </source>
</evidence>
<keyword evidence="1" id="KW-0812">Transmembrane</keyword>
<name>A0AAE9VL79_9GAMM</name>
<evidence type="ECO:0000313" key="2">
    <source>
        <dbReference type="EMBL" id="WBE24105.1"/>
    </source>
</evidence>
<dbReference type="AlphaFoldDB" id="A0AAE9VL79"/>
<keyword evidence="1" id="KW-0472">Membrane</keyword>
<keyword evidence="1" id="KW-1133">Transmembrane helix</keyword>
<keyword evidence="3" id="KW-1185">Reference proteome</keyword>
<accession>A0AAE9VL79</accession>
<gene>
    <name evidence="2" type="ORF">O6P33_06815</name>
</gene>
<organism evidence="2 3">
    <name type="scientific">Denitrificimonas caeni</name>
    <dbReference type="NCBI Taxonomy" id="521720"/>
    <lineage>
        <taxon>Bacteria</taxon>
        <taxon>Pseudomonadati</taxon>
        <taxon>Pseudomonadota</taxon>
        <taxon>Gammaproteobacteria</taxon>
        <taxon>Pseudomonadales</taxon>
        <taxon>Pseudomonadaceae</taxon>
        <taxon>Denitrificimonas</taxon>
    </lineage>
</organism>
<protein>
    <submittedName>
        <fullName evidence="2">DnrP protein</fullName>
    </submittedName>
</protein>
<evidence type="ECO:0000256" key="1">
    <source>
        <dbReference type="SAM" id="Phobius"/>
    </source>
</evidence>
<dbReference type="KEGG" id="dce:O6P33_06815"/>
<dbReference type="Proteomes" id="UP001212189">
    <property type="component" value="Chromosome"/>
</dbReference>
<reference evidence="2 3" key="1">
    <citation type="submission" date="2022-12" db="EMBL/GenBank/DDBJ databases">
        <title>Coexistence and Characterization of a Novel Tigecycline Resistance gene tet(X) variant and blaNDM-1 in a Pseudomonas caeni Isolate of Chicken Origin.</title>
        <authorList>
            <person name="Lu X."/>
            <person name="Zhang L."/>
            <person name="Li R."/>
            <person name="Wang Z."/>
        </authorList>
    </citation>
    <scope>NUCLEOTIDE SEQUENCE [LARGE SCALE GENOMIC DNA]</scope>
    <source>
        <strain evidence="2 3">CE14</strain>
    </source>
</reference>
<feature type="transmembrane region" description="Helical" evidence="1">
    <location>
        <begin position="40"/>
        <end position="58"/>
    </location>
</feature>
<dbReference type="EMBL" id="CP114976">
    <property type="protein sequence ID" value="WBE24105.1"/>
    <property type="molecule type" value="Genomic_DNA"/>
</dbReference>